<dbReference type="SUPFAM" id="SSF46785">
    <property type="entry name" value="Winged helix' DNA-binding domain"/>
    <property type="match status" value="1"/>
</dbReference>
<feature type="domain" description="Transcription regulator PadR C-terminal" evidence="2">
    <location>
        <begin position="90"/>
        <end position="170"/>
    </location>
</feature>
<dbReference type="EMBL" id="BAEH01000075">
    <property type="protein sequence ID" value="GAB19102.1"/>
    <property type="molecule type" value="Genomic_DNA"/>
</dbReference>
<dbReference type="STRING" id="1077974.GOEFS_075_00230"/>
<gene>
    <name evidence="3" type="ORF">GOEFS_075_00230</name>
</gene>
<dbReference type="PANTHER" id="PTHR43252:SF2">
    <property type="entry name" value="TRANSCRIPTION REGULATOR, PADR-LIKE FAMILY"/>
    <property type="match status" value="1"/>
</dbReference>
<evidence type="ECO:0000259" key="2">
    <source>
        <dbReference type="Pfam" id="PF10400"/>
    </source>
</evidence>
<dbReference type="OrthoDB" id="3186544at2"/>
<evidence type="ECO:0000313" key="3">
    <source>
        <dbReference type="EMBL" id="GAB19102.1"/>
    </source>
</evidence>
<accession>H0R1Z7</accession>
<reference evidence="3 4" key="1">
    <citation type="submission" date="2011-12" db="EMBL/GenBank/DDBJ databases">
        <title>Whole genome shotgun sequence of Gordonia effusa NBRC 100432.</title>
        <authorList>
            <person name="Yoshida I."/>
            <person name="Takarada H."/>
            <person name="Hosoyama A."/>
            <person name="Tsuchikane K."/>
            <person name="Katsumata H."/>
            <person name="Yamazaki S."/>
            <person name="Fujita N."/>
        </authorList>
    </citation>
    <scope>NUCLEOTIDE SEQUENCE [LARGE SCALE GENOMIC DNA]</scope>
    <source>
        <strain evidence="3 4">NBRC 100432</strain>
    </source>
</reference>
<proteinExistence type="predicted"/>
<dbReference type="PANTHER" id="PTHR43252">
    <property type="entry name" value="TRANSCRIPTIONAL REGULATOR YQJI"/>
    <property type="match status" value="1"/>
</dbReference>
<comment type="caution">
    <text evidence="3">The sequence shown here is derived from an EMBL/GenBank/DDBJ whole genome shotgun (WGS) entry which is preliminary data.</text>
</comment>
<evidence type="ECO:0000259" key="1">
    <source>
        <dbReference type="Pfam" id="PF03551"/>
    </source>
</evidence>
<protein>
    <submittedName>
        <fullName evidence="3">Putative PadR family transcriptional regulator</fullName>
    </submittedName>
</protein>
<dbReference type="InterPro" id="IPR018309">
    <property type="entry name" value="Tscrpt_reg_PadR_C"/>
</dbReference>
<feature type="domain" description="Transcription regulator PadR N-terminal" evidence="1">
    <location>
        <begin position="7"/>
        <end position="77"/>
    </location>
</feature>
<dbReference type="eggNOG" id="COG1695">
    <property type="taxonomic scope" value="Bacteria"/>
</dbReference>
<dbReference type="InterPro" id="IPR005149">
    <property type="entry name" value="Tscrpt_reg_PadR_N"/>
</dbReference>
<dbReference type="Pfam" id="PF03551">
    <property type="entry name" value="PadR"/>
    <property type="match status" value="1"/>
</dbReference>
<keyword evidence="4" id="KW-1185">Reference proteome</keyword>
<dbReference type="Proteomes" id="UP000035034">
    <property type="component" value="Unassembled WGS sequence"/>
</dbReference>
<dbReference type="Gene3D" id="1.10.10.10">
    <property type="entry name" value="Winged helix-like DNA-binding domain superfamily/Winged helix DNA-binding domain"/>
    <property type="match status" value="1"/>
</dbReference>
<sequence>MSLRYALLGLLDNQPASGYDLMKIFNSSMANVWPATQSQVYTELNKMAGTGLITVSAEGARGRKVYEITRDGREALRIWLREPPTRKPRRSDLLLRVFFLDVISPAEAREIFRAHREHAVAQKAHLNQILERIDGDVDSISVNGRIALEFGLRKAEMEIGWADWAFARLDADGPSALSDRRTQGRSQLTP</sequence>
<organism evidence="3 4">
    <name type="scientific">Gordonia effusa NBRC 100432</name>
    <dbReference type="NCBI Taxonomy" id="1077974"/>
    <lineage>
        <taxon>Bacteria</taxon>
        <taxon>Bacillati</taxon>
        <taxon>Actinomycetota</taxon>
        <taxon>Actinomycetes</taxon>
        <taxon>Mycobacteriales</taxon>
        <taxon>Gordoniaceae</taxon>
        <taxon>Gordonia</taxon>
    </lineage>
</organism>
<dbReference type="InterPro" id="IPR036390">
    <property type="entry name" value="WH_DNA-bd_sf"/>
</dbReference>
<dbReference type="Pfam" id="PF10400">
    <property type="entry name" value="Vir_act_alpha_C"/>
    <property type="match status" value="1"/>
</dbReference>
<evidence type="ECO:0000313" key="4">
    <source>
        <dbReference type="Proteomes" id="UP000035034"/>
    </source>
</evidence>
<dbReference type="RefSeq" id="WP_007318437.1">
    <property type="nucleotide sequence ID" value="NZ_BAEH01000075.1"/>
</dbReference>
<dbReference type="AlphaFoldDB" id="H0R1Z7"/>
<dbReference type="InterPro" id="IPR036388">
    <property type="entry name" value="WH-like_DNA-bd_sf"/>
</dbReference>
<dbReference type="Gene3D" id="6.10.140.190">
    <property type="match status" value="1"/>
</dbReference>
<name>H0R1Z7_9ACTN</name>